<accession>A0A9X0A9Z6</accession>
<gene>
    <name evidence="1" type="ORF">OCU04_012747</name>
</gene>
<reference evidence="1" key="1">
    <citation type="submission" date="2022-11" db="EMBL/GenBank/DDBJ databases">
        <title>Genome Resource of Sclerotinia nivalis Strain SnTB1, a Plant Pathogen Isolated from American Ginseng.</title>
        <authorList>
            <person name="Fan S."/>
        </authorList>
    </citation>
    <scope>NUCLEOTIDE SEQUENCE</scope>
    <source>
        <strain evidence="1">SnTB1</strain>
    </source>
</reference>
<dbReference type="EMBL" id="JAPEIS010000016">
    <property type="protein sequence ID" value="KAJ8058569.1"/>
    <property type="molecule type" value="Genomic_DNA"/>
</dbReference>
<organism evidence="1 2">
    <name type="scientific">Sclerotinia nivalis</name>
    <dbReference type="NCBI Taxonomy" id="352851"/>
    <lineage>
        <taxon>Eukaryota</taxon>
        <taxon>Fungi</taxon>
        <taxon>Dikarya</taxon>
        <taxon>Ascomycota</taxon>
        <taxon>Pezizomycotina</taxon>
        <taxon>Leotiomycetes</taxon>
        <taxon>Helotiales</taxon>
        <taxon>Sclerotiniaceae</taxon>
        <taxon>Sclerotinia</taxon>
    </lineage>
</organism>
<comment type="caution">
    <text evidence="1">The sequence shown here is derived from an EMBL/GenBank/DDBJ whole genome shotgun (WGS) entry which is preliminary data.</text>
</comment>
<evidence type="ECO:0000313" key="2">
    <source>
        <dbReference type="Proteomes" id="UP001152300"/>
    </source>
</evidence>
<dbReference type="OrthoDB" id="2831558at2759"/>
<dbReference type="AlphaFoldDB" id="A0A9X0A9Z6"/>
<proteinExistence type="predicted"/>
<evidence type="ECO:0000313" key="1">
    <source>
        <dbReference type="EMBL" id="KAJ8058569.1"/>
    </source>
</evidence>
<keyword evidence="2" id="KW-1185">Reference proteome</keyword>
<dbReference type="Proteomes" id="UP001152300">
    <property type="component" value="Unassembled WGS sequence"/>
</dbReference>
<name>A0A9X0A9Z6_9HELO</name>
<sequence>MFDDSGAIVSASMISVGAGPWSSLEDSFRGCLELAFTKADASTYFKGWYANGVREPTDNLLYDPKTGRITALLDYDFSCILHPAYEFFRSFTGNGGQLTGWSDDQISQEQEAVALRNTKLTGQFPSPLPAPVASDNGPAVDWELAQIWEDELQKLDVKRPSTILGIDTVVDVDVLLGLLLPWRLINEDFLRMNPDEDQRMALRRMGERQLKGLLKHLGF</sequence>
<protein>
    <recommendedName>
        <fullName evidence="3">Aminoglycoside phosphotransferase domain-containing protein</fullName>
    </recommendedName>
</protein>
<evidence type="ECO:0008006" key="3">
    <source>
        <dbReference type="Google" id="ProtNLM"/>
    </source>
</evidence>